<feature type="compositionally biased region" description="Basic and acidic residues" evidence="1">
    <location>
        <begin position="54"/>
        <end position="81"/>
    </location>
</feature>
<organism evidence="2">
    <name type="scientific">Fagus sylvatica</name>
    <name type="common">Beechnut</name>
    <dbReference type="NCBI Taxonomy" id="28930"/>
    <lineage>
        <taxon>Eukaryota</taxon>
        <taxon>Viridiplantae</taxon>
        <taxon>Streptophyta</taxon>
        <taxon>Embryophyta</taxon>
        <taxon>Tracheophyta</taxon>
        <taxon>Spermatophyta</taxon>
        <taxon>Magnoliopsida</taxon>
        <taxon>eudicotyledons</taxon>
        <taxon>Gunneridae</taxon>
        <taxon>Pentapetalae</taxon>
        <taxon>rosids</taxon>
        <taxon>fabids</taxon>
        <taxon>Fagales</taxon>
        <taxon>Fagaceae</taxon>
        <taxon>Fagus</taxon>
    </lineage>
</organism>
<protein>
    <submittedName>
        <fullName evidence="2">Uncharacterized protein</fullName>
    </submittedName>
</protein>
<sequence length="81" mass="9373">MAPPPRQDWHKPPHPGRDRRSNPSPRRANPTLQIGAETVNPSRFQPPQRGTEIGVEKEKETKREGRAEKEKEMKREKNLAK</sequence>
<dbReference type="EMBL" id="OIVN01000678">
    <property type="protein sequence ID" value="SPC83954.1"/>
    <property type="molecule type" value="Genomic_DNA"/>
</dbReference>
<evidence type="ECO:0000256" key="1">
    <source>
        <dbReference type="SAM" id="MobiDB-lite"/>
    </source>
</evidence>
<evidence type="ECO:0000313" key="2">
    <source>
        <dbReference type="EMBL" id="SPC83954.1"/>
    </source>
</evidence>
<feature type="region of interest" description="Disordered" evidence="1">
    <location>
        <begin position="1"/>
        <end position="81"/>
    </location>
</feature>
<name>A0A2N9FAZ6_FAGSY</name>
<reference evidence="2" key="1">
    <citation type="submission" date="2018-02" db="EMBL/GenBank/DDBJ databases">
        <authorList>
            <person name="Cohen D.B."/>
            <person name="Kent A.D."/>
        </authorList>
    </citation>
    <scope>NUCLEOTIDE SEQUENCE</scope>
</reference>
<proteinExistence type="predicted"/>
<feature type="compositionally biased region" description="Basic and acidic residues" evidence="1">
    <location>
        <begin position="7"/>
        <end position="21"/>
    </location>
</feature>
<dbReference type="AlphaFoldDB" id="A0A2N9FAZ6"/>
<accession>A0A2N9FAZ6</accession>
<gene>
    <name evidence="2" type="ORF">FSB_LOCUS11836</name>
</gene>